<reference evidence="6" key="3">
    <citation type="submission" date="2017-05" db="EMBL/GenBank/DDBJ databases">
        <authorList>
            <person name="Song R."/>
            <person name="Chenine A.L."/>
            <person name="Ruprecht R.M."/>
        </authorList>
    </citation>
    <scope>NUCLEOTIDE SEQUENCE [LARGE SCALE GENOMIC DNA]</scope>
    <source>
        <strain evidence="6">S567_C10_BS</strain>
    </source>
</reference>
<sequence length="214" mass="23510">MNALLLRYRFRLLFFSTVLFTAILGLPSSTKPRVLGSLLLLVLAGMNTLRRRSPLVYLTAFFGLFSLALYTTADFSSPYSSLPPGLLRGLSLILLYLTLFAALFRRVTQERPVTHELLYGLCALYLQMALAFALAYYMVEQMQPASFIASHGALGLDTFVYYSLVTLTTVGYGDIQAINPLARLLAGSEGVIGVLFIALAVARSLTLMSDSEEV</sequence>
<evidence type="ECO:0000313" key="9">
    <source>
        <dbReference type="EMBL" id="RTS42826.1"/>
    </source>
</evidence>
<evidence type="ECO:0000313" key="11">
    <source>
        <dbReference type="Proteomes" id="UP000045039"/>
    </source>
</evidence>
<organism evidence="5 17">
    <name type="scientific">Pseudomonas aeruginosa</name>
    <dbReference type="NCBI Taxonomy" id="287"/>
    <lineage>
        <taxon>Bacteria</taxon>
        <taxon>Pseudomonadati</taxon>
        <taxon>Pseudomonadota</taxon>
        <taxon>Gammaproteobacteria</taxon>
        <taxon>Pseudomonadales</taxon>
        <taxon>Pseudomonadaceae</taxon>
        <taxon>Pseudomonas</taxon>
    </lineage>
</organism>
<evidence type="ECO:0000313" key="13">
    <source>
        <dbReference type="Proteomes" id="UP000253594"/>
    </source>
</evidence>
<feature type="transmembrane region" description="Helical" evidence="1">
    <location>
        <begin position="190"/>
        <end position="208"/>
    </location>
</feature>
<dbReference type="EMBL" id="NSNE01000006">
    <property type="protein sequence ID" value="RPM16990.1"/>
    <property type="molecule type" value="Genomic_DNA"/>
</dbReference>
<reference evidence="10" key="11">
    <citation type="submission" date="2023-06" db="EMBL/GenBank/DDBJ databases">
        <authorList>
            <consortium name="Clinical and Environmental Microbiology Branch: Whole genome sequencing antimicrobial resistance pathogens in the healthcare setting"/>
        </authorList>
    </citation>
    <scope>NUCLEOTIDE SEQUENCE</scope>
    <source>
        <strain evidence="10">2021CK-01020</strain>
    </source>
</reference>
<evidence type="ECO:0000313" key="4">
    <source>
        <dbReference type="EMBL" id="MUI37907.1"/>
    </source>
</evidence>
<accession>A0A1S1C3T6</accession>
<dbReference type="Proteomes" id="UP000194857">
    <property type="component" value="Unassembled WGS sequence"/>
</dbReference>
<evidence type="ECO:0000313" key="7">
    <source>
        <dbReference type="EMBL" id="RCI71486.1"/>
    </source>
</evidence>
<evidence type="ECO:0000313" key="12">
    <source>
        <dbReference type="Proteomes" id="UP000194857"/>
    </source>
</evidence>
<dbReference type="KEGG" id="paeb:NCGM1900_2037"/>
<dbReference type="AlphaFoldDB" id="A0A071L6X4"/>
<evidence type="ECO:0000256" key="1">
    <source>
        <dbReference type="SAM" id="Phobius"/>
    </source>
</evidence>
<evidence type="ECO:0000313" key="17">
    <source>
        <dbReference type="Proteomes" id="UP000644192"/>
    </source>
</evidence>
<reference evidence="3" key="2">
    <citation type="submission" date="2015-06" db="EMBL/GenBank/DDBJ databases">
        <authorList>
            <person name="Radhakrishnan R."/>
            <person name="Underwood A."/>
            <person name="Al-Shahib A."/>
        </authorList>
    </citation>
    <scope>NUCLEOTIDE SEQUENCE</scope>
    <source>
        <strain evidence="3">P19_London_7_VIM_2_05_10</strain>
    </source>
</reference>
<reference evidence="4 16" key="9">
    <citation type="submission" date="2019-11" db="EMBL/GenBank/DDBJ databases">
        <title>Genomes of ocular Pseudomonas aeruginosa isolates.</title>
        <authorList>
            <person name="Khan M."/>
            <person name="Rice S.A."/>
            <person name="Willcox M.D.P."/>
            <person name="Stapleton F."/>
        </authorList>
    </citation>
    <scope>NUCLEOTIDE SEQUENCE [LARGE SCALE GENOMIC DNA]</scope>
    <source>
        <strain evidence="4 16">PA221</strain>
    </source>
</reference>
<evidence type="ECO:0000313" key="3">
    <source>
        <dbReference type="EMBL" id="CRO68630.1"/>
    </source>
</evidence>
<evidence type="ECO:0000313" key="8">
    <source>
        <dbReference type="EMBL" id="RPM16990.1"/>
    </source>
</evidence>
<dbReference type="InterPro" id="IPR013099">
    <property type="entry name" value="K_chnl_dom"/>
</dbReference>
<reference evidence="8 15" key="8">
    <citation type="submission" date="2019-01" db="EMBL/GenBank/DDBJ databases">
        <title>The Pseudomonas aeruginosa pan-genome provides new insights on its population structure, horizontal gene transfer and pathogenicity.</title>
        <authorList>
            <person name="Freschi L."/>
            <person name="Vincent A.T."/>
            <person name="Jeukens J."/>
            <person name="Emond-Rheault J.-G."/>
            <person name="Kukavica-Ibrulj I."/>
            <person name="Dupont M.-J."/>
            <person name="Charette S.J."/>
            <person name="Boyle B."/>
            <person name="Levesque R.C."/>
        </authorList>
    </citation>
    <scope>NUCLEOTIDE SEQUENCE [LARGE SCALE GENOMIC DNA]</scope>
    <source>
        <strain evidence="8 15">PA-W36</strain>
    </source>
</reference>
<feature type="transmembrane region" description="Helical" evidence="1">
    <location>
        <begin position="117"/>
        <end position="139"/>
    </location>
</feature>
<reference evidence="5" key="10">
    <citation type="submission" date="2020-01" db="EMBL/GenBank/DDBJ databases">
        <title>Bacteria Cultured from War Wounds Associated with the Conflict in Eastern Ukraine.</title>
        <authorList>
            <person name="Snesrud E."/>
            <person name="Galac M.R."/>
            <person name="Mc Gann P."/>
            <person name="Valentine K."/>
            <person name="Viacheslav K."/>
        </authorList>
    </citation>
    <scope>NUCLEOTIDE SEQUENCE</scope>
    <source>
        <strain evidence="5">VNMU148</strain>
    </source>
</reference>
<dbReference type="EMBL" id="CP136986">
    <property type="protein sequence ID" value="WOS76424.1"/>
    <property type="molecule type" value="Genomic_DNA"/>
</dbReference>
<gene>
    <name evidence="6" type="ORF">CAZ10_12620</name>
    <name evidence="7" type="ORF">DT376_28860</name>
    <name evidence="9" type="ORF">DY940_22710</name>
    <name evidence="4" type="ORF">GNQ48_23155</name>
    <name evidence="5" type="ORF">GUL26_33900</name>
    <name evidence="8" type="ORF">IPC1295_12530</name>
    <name evidence="10" type="ORF">L4V69_28605</name>
    <name evidence="3" type="ORF">PAERUG_P19_London_7_VIM_2_05_10_02274</name>
</gene>
<evidence type="ECO:0000313" key="16">
    <source>
        <dbReference type="Proteomes" id="UP000433532"/>
    </source>
</evidence>
<keyword evidence="5" id="KW-0407">Ion channel</keyword>
<reference evidence="12" key="4">
    <citation type="submission" date="2017-05" db="EMBL/GenBank/DDBJ databases">
        <authorList>
            <person name="Giani T."/>
            <person name="Arena F."/>
            <person name="Pollini S."/>
            <person name="Di Pilato V."/>
            <person name="D'Andrea M.M."/>
            <person name="Henrici De Angelis L."/>
            <person name="Bassetti M."/>
            <person name="Rossolini G.M."/>
        </authorList>
    </citation>
    <scope>NUCLEOTIDE SEQUENCE [LARGE SCALE GENOMIC DNA]</scope>
    <source>
        <strain evidence="12">S567_C10_BS</strain>
    </source>
</reference>
<accession>A0A071L6X4</accession>
<proteinExistence type="predicted"/>
<dbReference type="EMBL" id="QORE01001385">
    <property type="protein sequence ID" value="RCI71486.1"/>
    <property type="molecule type" value="Genomic_DNA"/>
</dbReference>
<dbReference type="GO" id="GO:0034220">
    <property type="term" value="P:monoatomic ion transmembrane transport"/>
    <property type="evidence" value="ECO:0007669"/>
    <property type="project" value="UniProtKB-KW"/>
</dbReference>
<dbReference type="Proteomes" id="UP000284767">
    <property type="component" value="Unassembled WGS sequence"/>
</dbReference>
<reference evidence="11" key="1">
    <citation type="submission" date="2015-06" db="EMBL/GenBank/DDBJ databases">
        <authorList>
            <person name="Radhakrishnan Rajesh"/>
            <person name="Underwood Anthony"/>
            <person name="Al-Shahib Ali"/>
        </authorList>
    </citation>
    <scope>NUCLEOTIDE SEQUENCE [LARGE SCALE GENOMIC DNA]</scope>
    <source>
        <strain evidence="11">P19_London_7_VIM_2_05_10</strain>
    </source>
</reference>
<keyword evidence="1" id="KW-0812">Transmembrane</keyword>
<dbReference type="Proteomes" id="UP000253594">
    <property type="component" value="Unassembled WGS sequence"/>
</dbReference>
<evidence type="ECO:0000313" key="14">
    <source>
        <dbReference type="Proteomes" id="UP000276985"/>
    </source>
</evidence>
<keyword evidence="1" id="KW-0472">Membrane</keyword>
<dbReference type="Proteomes" id="UP001297540">
    <property type="component" value="Chromosome"/>
</dbReference>
<reference evidence="8 15" key="5">
    <citation type="submission" date="2017-08" db="EMBL/GenBank/DDBJ databases">
        <authorList>
            <person name="Feschi L."/>
            <person name="Jeukens J."/>
            <person name="Emond-Rheault J.-G."/>
            <person name="Kukavica-Ibrulj I."/>
            <person name="Boyle B."/>
            <person name="Levesque R.C."/>
        </authorList>
    </citation>
    <scope>NUCLEOTIDE SEQUENCE [LARGE SCALE GENOMIC DNA]</scope>
    <source>
        <strain evidence="8 15">PA-W36</strain>
    </source>
</reference>
<dbReference type="EMBL" id="RXTL01000029">
    <property type="protein sequence ID" value="RTS42826.1"/>
    <property type="molecule type" value="Genomic_DNA"/>
</dbReference>
<dbReference type="EMBL" id="WOAD01000023">
    <property type="protein sequence ID" value="MUI37907.1"/>
    <property type="molecule type" value="Genomic_DNA"/>
</dbReference>
<dbReference type="Proteomes" id="UP000045039">
    <property type="component" value="Unassembled WGS sequence"/>
</dbReference>
<reference evidence="7 13" key="6">
    <citation type="submission" date="2018-07" db="EMBL/GenBank/DDBJ databases">
        <title>Mechanisms of high-level aminoglycoside resistance among Gram-negative pathogens in Brazil.</title>
        <authorList>
            <person name="Ballaben A.S."/>
            <person name="Darini A.L.C."/>
            <person name="Doi Y."/>
        </authorList>
    </citation>
    <scope>NUCLEOTIDE SEQUENCE [LARGE SCALE GENOMIC DNA]</scope>
    <source>
        <strain evidence="7 13">B2-305</strain>
    </source>
</reference>
<feature type="domain" description="Potassium channel" evidence="2">
    <location>
        <begin position="126"/>
        <end position="208"/>
    </location>
</feature>
<dbReference type="Proteomes" id="UP000433532">
    <property type="component" value="Unassembled WGS sequence"/>
</dbReference>
<keyword evidence="5" id="KW-0813">Transport</keyword>
<dbReference type="SUPFAM" id="SSF81324">
    <property type="entry name" value="Voltage-gated potassium channels"/>
    <property type="match status" value="1"/>
</dbReference>
<evidence type="ECO:0000313" key="10">
    <source>
        <dbReference type="EMBL" id="WOS76424.1"/>
    </source>
</evidence>
<evidence type="ECO:0000313" key="15">
    <source>
        <dbReference type="Proteomes" id="UP000284767"/>
    </source>
</evidence>
<reference evidence="10" key="12">
    <citation type="submission" date="2023-10" db="EMBL/GenBank/DDBJ databases">
        <title>Pathogen: clinical or host-associated sample.</title>
        <authorList>
            <person name="Hergert J."/>
            <person name="Casey R."/>
            <person name="Wagner J."/>
            <person name="Young E.L."/>
            <person name="Oakeson K.F."/>
        </authorList>
    </citation>
    <scope>NUCLEOTIDE SEQUENCE</scope>
    <source>
        <strain evidence="10">2021CK-01020</strain>
    </source>
</reference>
<feature type="transmembrane region" description="Helical" evidence="1">
    <location>
        <begin position="56"/>
        <end position="73"/>
    </location>
</feature>
<dbReference type="RefSeq" id="WP_003085490.1">
    <property type="nucleotide sequence ID" value="NZ_AP014622.1"/>
</dbReference>
<keyword evidence="1" id="KW-1133">Transmembrane helix</keyword>
<dbReference type="Pfam" id="PF07885">
    <property type="entry name" value="Ion_trans_2"/>
    <property type="match status" value="1"/>
</dbReference>
<name>A0A071L6X4_PSEAI</name>
<dbReference type="EMBL" id="CVVU01000133">
    <property type="protein sequence ID" value="CRO68630.1"/>
    <property type="molecule type" value="Genomic_DNA"/>
</dbReference>
<reference evidence="9 14" key="7">
    <citation type="submission" date="2018-12" db="EMBL/GenBank/DDBJ databases">
        <title>Pseudomonas aeruginosa Diversity Panel.</title>
        <authorList>
            <person name="Snesrud E."/>
            <person name="Mcgann P."/>
        </authorList>
    </citation>
    <scope>NUCLEOTIDE SEQUENCE [LARGE SCALE GENOMIC DNA]</scope>
    <source>
        <strain evidence="9 14">MRSN6241</strain>
    </source>
</reference>
<keyword evidence="5" id="KW-0406">Ion transport</keyword>
<dbReference type="Proteomes" id="UP000644192">
    <property type="component" value="Unassembled WGS sequence"/>
</dbReference>
<dbReference type="EMBL" id="NFFZ01000005">
    <property type="protein sequence ID" value="OTI62404.1"/>
    <property type="molecule type" value="Genomic_DNA"/>
</dbReference>
<dbReference type="Gene3D" id="1.10.287.70">
    <property type="match status" value="1"/>
</dbReference>
<feature type="transmembrane region" description="Helical" evidence="1">
    <location>
        <begin position="159"/>
        <end position="178"/>
    </location>
</feature>
<dbReference type="Proteomes" id="UP000276985">
    <property type="component" value="Unassembled WGS sequence"/>
</dbReference>
<evidence type="ECO:0000313" key="6">
    <source>
        <dbReference type="EMBL" id="OTI62404.1"/>
    </source>
</evidence>
<evidence type="ECO:0000259" key="2">
    <source>
        <dbReference type="Pfam" id="PF07885"/>
    </source>
</evidence>
<dbReference type="EMBL" id="WXZT01000046">
    <property type="protein sequence ID" value="MZZ17265.1"/>
    <property type="molecule type" value="Genomic_DNA"/>
</dbReference>
<protein>
    <submittedName>
        <fullName evidence="3">Ion channel</fullName>
    </submittedName>
    <submittedName>
        <fullName evidence="5 10">Potassium channel family protein</fullName>
    </submittedName>
</protein>
<feature type="transmembrane region" description="Helical" evidence="1">
    <location>
        <begin position="85"/>
        <end position="105"/>
    </location>
</feature>
<evidence type="ECO:0000313" key="5">
    <source>
        <dbReference type="EMBL" id="MZZ17265.1"/>
    </source>
</evidence>